<name>A0A368ZDS1_9RHOB</name>
<reference evidence="2 3" key="1">
    <citation type="submission" date="2018-07" db="EMBL/GenBank/DDBJ databases">
        <title>Genomic Encyclopedia of Type Strains, Phase III (KMG-III): the genomes of soil and plant-associated and newly described type strains.</title>
        <authorList>
            <person name="Whitman W."/>
        </authorList>
    </citation>
    <scope>NUCLEOTIDE SEQUENCE [LARGE SCALE GENOMIC DNA]</scope>
    <source>
        <strain evidence="2 3">CECT 8525</strain>
    </source>
</reference>
<dbReference type="CDD" id="cd00130">
    <property type="entry name" value="PAS"/>
    <property type="match status" value="1"/>
</dbReference>
<dbReference type="InterPro" id="IPR035965">
    <property type="entry name" value="PAS-like_dom_sf"/>
</dbReference>
<dbReference type="Proteomes" id="UP000253345">
    <property type="component" value="Unassembled WGS sequence"/>
</dbReference>
<dbReference type="RefSeq" id="WP_114347394.1">
    <property type="nucleotide sequence ID" value="NZ_QPJL01000001.1"/>
</dbReference>
<evidence type="ECO:0000313" key="3">
    <source>
        <dbReference type="Proteomes" id="UP000253345"/>
    </source>
</evidence>
<evidence type="ECO:0000259" key="1">
    <source>
        <dbReference type="PROSITE" id="PS50112"/>
    </source>
</evidence>
<dbReference type="AlphaFoldDB" id="A0A368ZDS1"/>
<dbReference type="EMBL" id="QPJL01000001">
    <property type="protein sequence ID" value="RCW88634.1"/>
    <property type="molecule type" value="Genomic_DNA"/>
</dbReference>
<dbReference type="Gene3D" id="3.30.450.20">
    <property type="entry name" value="PAS domain"/>
    <property type="match status" value="1"/>
</dbReference>
<organism evidence="2 3">
    <name type="scientific">Paracoccus lutimaris</name>
    <dbReference type="NCBI Taxonomy" id="1490030"/>
    <lineage>
        <taxon>Bacteria</taxon>
        <taxon>Pseudomonadati</taxon>
        <taxon>Pseudomonadota</taxon>
        <taxon>Alphaproteobacteria</taxon>
        <taxon>Rhodobacterales</taxon>
        <taxon>Paracoccaceae</taxon>
        <taxon>Paracoccus</taxon>
    </lineage>
</organism>
<dbReference type="Pfam" id="PF13426">
    <property type="entry name" value="PAS_9"/>
    <property type="match status" value="1"/>
</dbReference>
<gene>
    <name evidence="2" type="ORF">DFP89_10167</name>
</gene>
<comment type="caution">
    <text evidence="2">The sequence shown here is derived from an EMBL/GenBank/DDBJ whole genome shotgun (WGS) entry which is preliminary data.</text>
</comment>
<sequence>MSDVQLLQHDMEWAMRAIRTHRAVLILDLVGRIVAVNQSCLRMCGYRCDELIGRPVMVLLDPSEKVPGRLGSMLDARHGQEHRIHGLCQISKAGRRFRVDARICPIHDSRGDICLNVLFLRESIGEDGPLHSVAPELAGAGAAIIQLPGRPVEQLPDRWDSAAGYGRVYPRHG</sequence>
<accession>A0A368ZDS1</accession>
<keyword evidence="3" id="KW-1185">Reference proteome</keyword>
<protein>
    <submittedName>
        <fullName evidence="2">PAS domain S-box-containing protein</fullName>
    </submittedName>
</protein>
<dbReference type="InterPro" id="IPR000014">
    <property type="entry name" value="PAS"/>
</dbReference>
<dbReference type="PROSITE" id="PS50112">
    <property type="entry name" value="PAS"/>
    <property type="match status" value="1"/>
</dbReference>
<feature type="domain" description="PAS" evidence="1">
    <location>
        <begin position="24"/>
        <end position="65"/>
    </location>
</feature>
<proteinExistence type="predicted"/>
<dbReference type="SUPFAM" id="SSF55785">
    <property type="entry name" value="PYP-like sensor domain (PAS domain)"/>
    <property type="match status" value="1"/>
</dbReference>
<dbReference type="OrthoDB" id="9765776at2"/>
<evidence type="ECO:0000313" key="2">
    <source>
        <dbReference type="EMBL" id="RCW88634.1"/>
    </source>
</evidence>
<dbReference type="NCBIfam" id="TIGR00229">
    <property type="entry name" value="sensory_box"/>
    <property type="match status" value="1"/>
</dbReference>